<dbReference type="PANTHER" id="PTHR30441">
    <property type="entry name" value="DUF748 DOMAIN-CONTAINING PROTEIN"/>
    <property type="match status" value="1"/>
</dbReference>
<evidence type="ECO:0000256" key="2">
    <source>
        <dbReference type="SAM" id="Phobius"/>
    </source>
</evidence>
<comment type="caution">
    <text evidence="4">The sequence shown here is derived from an EMBL/GenBank/DDBJ whole genome shotgun (WGS) entry which is preliminary data.</text>
</comment>
<name>A0ABQ3B745_9GAMM</name>
<dbReference type="InterPro" id="IPR052894">
    <property type="entry name" value="AsmA-related"/>
</dbReference>
<accession>A0ABQ3B745</accession>
<feature type="transmembrane region" description="Helical" evidence="2">
    <location>
        <begin position="7"/>
        <end position="28"/>
    </location>
</feature>
<dbReference type="Proteomes" id="UP000619761">
    <property type="component" value="Unassembled WGS sequence"/>
</dbReference>
<organism evidence="4 5">
    <name type="scientific">Cellvibrio zantedeschiae</name>
    <dbReference type="NCBI Taxonomy" id="1237077"/>
    <lineage>
        <taxon>Bacteria</taxon>
        <taxon>Pseudomonadati</taxon>
        <taxon>Pseudomonadota</taxon>
        <taxon>Gammaproteobacteria</taxon>
        <taxon>Cellvibrionales</taxon>
        <taxon>Cellvibrionaceae</taxon>
        <taxon>Cellvibrio</taxon>
    </lineage>
</organism>
<evidence type="ECO:0000313" key="5">
    <source>
        <dbReference type="Proteomes" id="UP000619761"/>
    </source>
</evidence>
<dbReference type="PANTHER" id="PTHR30441:SF4">
    <property type="entry name" value="PROTEIN ASMA"/>
    <property type="match status" value="1"/>
</dbReference>
<dbReference type="EMBL" id="BMYZ01000002">
    <property type="protein sequence ID" value="GGY76773.1"/>
    <property type="molecule type" value="Genomic_DNA"/>
</dbReference>
<dbReference type="InterPro" id="IPR007844">
    <property type="entry name" value="AsmA"/>
</dbReference>
<reference evidence="5" key="1">
    <citation type="journal article" date="2019" name="Int. J. Syst. Evol. Microbiol.">
        <title>The Global Catalogue of Microorganisms (GCM) 10K type strain sequencing project: providing services to taxonomists for standard genome sequencing and annotation.</title>
        <authorList>
            <consortium name="The Broad Institute Genomics Platform"/>
            <consortium name="The Broad Institute Genome Sequencing Center for Infectious Disease"/>
            <person name="Wu L."/>
            <person name="Ma J."/>
        </authorList>
    </citation>
    <scope>NUCLEOTIDE SEQUENCE [LARGE SCALE GENOMIC DNA]</scope>
    <source>
        <strain evidence="5">KCTC 32239</strain>
    </source>
</reference>
<keyword evidence="2" id="KW-1133">Transmembrane helix</keyword>
<keyword evidence="2" id="KW-0812">Transmembrane</keyword>
<dbReference type="RefSeq" id="WP_189418517.1">
    <property type="nucleotide sequence ID" value="NZ_BMYZ01000002.1"/>
</dbReference>
<proteinExistence type="predicted"/>
<evidence type="ECO:0000313" key="4">
    <source>
        <dbReference type="EMBL" id="GGY76773.1"/>
    </source>
</evidence>
<protein>
    <recommendedName>
        <fullName evidence="3">AsmA domain-containing protein</fullName>
    </recommendedName>
</protein>
<evidence type="ECO:0000259" key="3">
    <source>
        <dbReference type="Pfam" id="PF05170"/>
    </source>
</evidence>
<evidence type="ECO:0000256" key="1">
    <source>
        <dbReference type="SAM" id="MobiDB-lite"/>
    </source>
</evidence>
<gene>
    <name evidence="4" type="ORF">GCM10011613_21590</name>
</gene>
<keyword evidence="2" id="KW-0472">Membrane</keyword>
<feature type="compositionally biased region" description="Basic and acidic residues" evidence="1">
    <location>
        <begin position="708"/>
        <end position="725"/>
    </location>
</feature>
<dbReference type="Pfam" id="PF05170">
    <property type="entry name" value="AsmA"/>
    <property type="match status" value="1"/>
</dbReference>
<keyword evidence="5" id="KW-1185">Reference proteome</keyword>
<feature type="region of interest" description="Disordered" evidence="1">
    <location>
        <begin position="700"/>
        <end position="725"/>
    </location>
</feature>
<feature type="domain" description="AsmA" evidence="3">
    <location>
        <begin position="4"/>
        <end position="548"/>
    </location>
</feature>
<sequence length="725" mass="78759">MKVKSVLKITGFIFAFLIGTIIILALVVDANTFKPRIQALAAEHGVVLNMRGDLRWAFWPAIGLAVNEVSVADSDTPQAILADVKKASFLVAFVPLIGGDLQVKHVLVDGAVINLSVNEQGVGNWENILKKKDASTGAPQTAGATTDKKDLKLSIEKISLHDSQVTYTDLGKGSQLALKNINVDMKDVNLKGSPFEVNAAWDTLLTQTKTNQTKTNHEQAKDPLQINTKLRSSVAVGEGLNSLVLDKGEVELAIRAKDSTNLKIQYSLKANDLKNNLSYQGKLEIPTLNAKQLIAAFGVPYKTANEKALTDINFAAELSGTKKQIAFNNVKLKVDNTHLNGRLAVTDFTALAIDADLQGDTINVDDYLAPPLPPVVPDAAGNAPAPAAVAVTGDEPLVPVELLRKLNGQAKVAFNSVVFAKMQLEKVLYDVDAKQGLIQQTANANVYSGSIHAKNTVDARNDKAQLRFETIVKSIDLAPLMKAKGFDKKMQLTGHIHANASGQSVGNTRNQILETLTGNFNFSGDQVRIAPLNVEQQFCKAVTLITQEDLSQTTWNTFTELQKLSGKATIAKRVVTVEDVSANVEKLLLGTKGTINLANGSYDFLLPLKLNRDAKDTPTSIITSAQGCKVTSNYWVERSLTLLRCKGAYAQMDPAKDCRPDKDQLNGLIKDYAAYKLKEKHGAKIEEKKSELMKKLDEKLGGEGAAQKAKDTLRNLFKKKEDKTQ</sequence>